<name>A0A511URH5_9GAMM</name>
<dbReference type="AlphaFoldDB" id="A0A511URH5"/>
<dbReference type="Proteomes" id="UP000321303">
    <property type="component" value="Unassembled WGS sequence"/>
</dbReference>
<comment type="caution">
    <text evidence="1">The sequence shown here is derived from an EMBL/GenBank/DDBJ whole genome shotgun (WGS) entry which is preliminary data.</text>
</comment>
<protein>
    <submittedName>
        <fullName evidence="1">Uncharacterized protein</fullName>
    </submittedName>
</protein>
<accession>A0A511URH5</accession>
<sequence>MAGVTDFDDFSEPSLRGALTYRVTDQISTYVSMVESVTPPTIGVEPERGEQ</sequence>
<organism evidence="1 2">
    <name type="scientific">Halovibrio variabilis</name>
    <dbReference type="NCBI Taxonomy" id="31910"/>
    <lineage>
        <taxon>Bacteria</taxon>
        <taxon>Pseudomonadati</taxon>
        <taxon>Pseudomonadota</taxon>
        <taxon>Gammaproteobacteria</taxon>
        <taxon>Oceanospirillales</taxon>
        <taxon>Halomonadaceae</taxon>
        <taxon>Halovibrio</taxon>
    </lineage>
</organism>
<dbReference type="EMBL" id="BJXV01000017">
    <property type="protein sequence ID" value="GEN29186.1"/>
    <property type="molecule type" value="Genomic_DNA"/>
</dbReference>
<evidence type="ECO:0000313" key="2">
    <source>
        <dbReference type="Proteomes" id="UP000321303"/>
    </source>
</evidence>
<reference evidence="1 2" key="1">
    <citation type="submission" date="2019-07" db="EMBL/GenBank/DDBJ databases">
        <title>Whole genome shotgun sequence of Halomonas variabilis NBRC 102410.</title>
        <authorList>
            <person name="Hosoyama A."/>
            <person name="Uohara A."/>
            <person name="Ohji S."/>
            <person name="Ichikawa N."/>
        </authorList>
    </citation>
    <scope>NUCLEOTIDE SEQUENCE [LARGE SCALE GENOMIC DNA]</scope>
    <source>
        <strain evidence="1 2">NBRC 102410</strain>
    </source>
</reference>
<proteinExistence type="predicted"/>
<gene>
    <name evidence="1" type="ORF">HVA01_28320</name>
</gene>
<evidence type="ECO:0000313" key="1">
    <source>
        <dbReference type="EMBL" id="GEN29186.1"/>
    </source>
</evidence>
<keyword evidence="2" id="KW-1185">Reference proteome</keyword>